<comment type="caution">
    <text evidence="1">The sequence shown here is derived from an EMBL/GenBank/DDBJ whole genome shotgun (WGS) entry which is preliminary data.</text>
</comment>
<dbReference type="OrthoDB" id="4759758at2"/>
<gene>
    <name evidence="1" type="ORF">DFJ65_0672</name>
</gene>
<accession>A0A3D9UST5</accession>
<keyword evidence="2" id="KW-1185">Reference proteome</keyword>
<dbReference type="AlphaFoldDB" id="A0A3D9UST5"/>
<dbReference type="Proteomes" id="UP000256253">
    <property type="component" value="Unassembled WGS sequence"/>
</dbReference>
<proteinExistence type="predicted"/>
<organism evidence="1 2">
    <name type="scientific">Calidifontibacter indicus</name>
    <dbReference type="NCBI Taxonomy" id="419650"/>
    <lineage>
        <taxon>Bacteria</taxon>
        <taxon>Bacillati</taxon>
        <taxon>Actinomycetota</taxon>
        <taxon>Actinomycetes</taxon>
        <taxon>Micrococcales</taxon>
        <taxon>Dermacoccaceae</taxon>
        <taxon>Calidifontibacter</taxon>
    </lineage>
</organism>
<sequence>MPFDLTELHALVPQVWALSDPAHSQVRVSLGRNPQRWWRRRIRVDGVAMRQHPAVWPLFEGKEGFELTIRADGSVRFVPEYPSPHVFGYLGSGPLEIVRDPDARPPGRVASAAAQNVGPEDRDIGYLRKLFRPGDAEEVGRRRASIEEQERRSGPLPAQARAYLAVSAGHSSIDPAVPHTPLVQEFVGAGMWGPLSVKTRDPQRWAGWWRTRVDLETRHFPVGVQPAVVSEHWLPVGDPDERGMYCVDMVPGDGGTVGQLIFLPGDQCVGAQLVADSLAAAFRGDRPTPRGFLPPMTIPDHIVTCMTAAELEKRLAAGELPPTLQAVAVEDGRARLDVVNALLRYWGLPQVDAFEWTWRQELPSRPGA</sequence>
<evidence type="ECO:0008006" key="3">
    <source>
        <dbReference type="Google" id="ProtNLM"/>
    </source>
</evidence>
<dbReference type="RefSeq" id="WP_115921797.1">
    <property type="nucleotide sequence ID" value="NZ_QTUA01000001.1"/>
</dbReference>
<protein>
    <recommendedName>
        <fullName evidence="3">SMI1/KNR4 family protein SUKH-1</fullName>
    </recommendedName>
</protein>
<name>A0A3D9UST5_9MICO</name>
<evidence type="ECO:0000313" key="2">
    <source>
        <dbReference type="Proteomes" id="UP000256253"/>
    </source>
</evidence>
<evidence type="ECO:0000313" key="1">
    <source>
        <dbReference type="EMBL" id="REF29705.1"/>
    </source>
</evidence>
<reference evidence="1 2" key="1">
    <citation type="submission" date="2018-08" db="EMBL/GenBank/DDBJ databases">
        <title>Sequencing the genomes of 1000 actinobacteria strains.</title>
        <authorList>
            <person name="Klenk H.-P."/>
        </authorList>
    </citation>
    <scope>NUCLEOTIDE SEQUENCE [LARGE SCALE GENOMIC DNA]</scope>
    <source>
        <strain evidence="1 2">DSM 22967</strain>
    </source>
</reference>
<dbReference type="EMBL" id="QTUA01000001">
    <property type="protein sequence ID" value="REF29705.1"/>
    <property type="molecule type" value="Genomic_DNA"/>
</dbReference>